<dbReference type="GO" id="GO:0009507">
    <property type="term" value="C:chloroplast"/>
    <property type="evidence" value="ECO:0007669"/>
    <property type="project" value="InterPro"/>
</dbReference>
<keyword evidence="1" id="KW-0507">mRNA processing</keyword>
<gene>
    <name evidence="2" type="ORF">Ccrd_010732</name>
</gene>
<sequence>MVRSQMLENAFLIDNAIKKFDTVVPIMPLIGSLAKSKFCNALGHPIGKVDRSVVDLNWERPGCRVRH</sequence>
<reference evidence="2 3" key="1">
    <citation type="journal article" date="2016" name="Sci. Rep.">
        <title>The genome sequence of the outbreeding globe artichoke constructed de novo incorporating a phase-aware low-pass sequencing strategy of F1 progeny.</title>
        <authorList>
            <person name="Scaglione D."/>
            <person name="Reyes-Chin-Wo S."/>
            <person name="Acquadro A."/>
            <person name="Froenicke L."/>
            <person name="Portis E."/>
            <person name="Beitel C."/>
            <person name="Tirone M."/>
            <person name="Mauro R."/>
            <person name="Lo Monaco A."/>
            <person name="Mauromicale G."/>
            <person name="Faccioli P."/>
            <person name="Cattivelli L."/>
            <person name="Rieseberg L."/>
            <person name="Michelmore R."/>
            <person name="Lanteri S."/>
        </authorList>
    </citation>
    <scope>NUCLEOTIDE SEQUENCE [LARGE SCALE GENOMIC DNA]</scope>
    <source>
        <strain evidence="2">2C</strain>
    </source>
</reference>
<dbReference type="PANTHER" id="PTHR34811:SF1">
    <property type="entry name" value="MATURASE K"/>
    <property type="match status" value="1"/>
</dbReference>
<dbReference type="PANTHER" id="PTHR34811">
    <property type="entry name" value="MATURASE K"/>
    <property type="match status" value="1"/>
</dbReference>
<proteinExistence type="predicted"/>
<keyword evidence="3" id="KW-1185">Reference proteome</keyword>
<dbReference type="EMBL" id="LEKV01000988">
    <property type="protein sequence ID" value="KVI10851.1"/>
    <property type="molecule type" value="Genomic_DNA"/>
</dbReference>
<dbReference type="Proteomes" id="UP000243975">
    <property type="component" value="Unassembled WGS sequence"/>
</dbReference>
<dbReference type="AlphaFoldDB" id="A0A103YKJ1"/>
<name>A0A103YKJ1_CYNCS</name>
<dbReference type="STRING" id="59895.A0A103YKJ1"/>
<dbReference type="GO" id="GO:0006397">
    <property type="term" value="P:mRNA processing"/>
    <property type="evidence" value="ECO:0007669"/>
    <property type="project" value="UniProtKB-KW"/>
</dbReference>
<dbReference type="Gramene" id="KVI10851">
    <property type="protein sequence ID" value="KVI10851"/>
    <property type="gene ID" value="Ccrd_010732"/>
</dbReference>
<organism evidence="2 3">
    <name type="scientific">Cynara cardunculus var. scolymus</name>
    <name type="common">Globe artichoke</name>
    <name type="synonym">Cynara scolymus</name>
    <dbReference type="NCBI Taxonomy" id="59895"/>
    <lineage>
        <taxon>Eukaryota</taxon>
        <taxon>Viridiplantae</taxon>
        <taxon>Streptophyta</taxon>
        <taxon>Embryophyta</taxon>
        <taxon>Tracheophyta</taxon>
        <taxon>Spermatophyta</taxon>
        <taxon>Magnoliopsida</taxon>
        <taxon>eudicotyledons</taxon>
        <taxon>Gunneridae</taxon>
        <taxon>Pentapetalae</taxon>
        <taxon>asterids</taxon>
        <taxon>campanulids</taxon>
        <taxon>Asterales</taxon>
        <taxon>Asteraceae</taxon>
        <taxon>Carduoideae</taxon>
        <taxon>Cardueae</taxon>
        <taxon>Carduinae</taxon>
        <taxon>Cynara</taxon>
    </lineage>
</organism>
<evidence type="ECO:0000313" key="3">
    <source>
        <dbReference type="Proteomes" id="UP000243975"/>
    </source>
</evidence>
<accession>A0A103YKJ1</accession>
<protein>
    <submittedName>
        <fullName evidence="2">Domain X</fullName>
    </submittedName>
</protein>
<evidence type="ECO:0000256" key="1">
    <source>
        <dbReference type="ARBA" id="ARBA00022664"/>
    </source>
</evidence>
<evidence type="ECO:0000313" key="2">
    <source>
        <dbReference type="EMBL" id="KVI10851.1"/>
    </source>
</evidence>
<comment type="caution">
    <text evidence="2">The sequence shown here is derived from an EMBL/GenBank/DDBJ whole genome shotgun (WGS) entry which is preliminary data.</text>
</comment>
<dbReference type="InterPro" id="IPR002866">
    <property type="entry name" value="Maturase_MatK"/>
</dbReference>